<evidence type="ECO:0000313" key="2">
    <source>
        <dbReference type="EMBL" id="CAG9978012.1"/>
    </source>
</evidence>
<feature type="signal peptide" evidence="1">
    <location>
        <begin position="1"/>
        <end position="19"/>
    </location>
</feature>
<sequence length="129" mass="14415">MHFTKAIFSVFAFSALASGALFERELYERELDGEDPIMIVRELREDYLEARDSFIEARDLFLRAPSLGTCRSAGTHTKALQCRVSTDNCGPCKEGQKVGDGCFCKPDYVRKQDGKLPSVKSVTGKKTKQ</sequence>
<evidence type="ECO:0000256" key="1">
    <source>
        <dbReference type="SAM" id="SignalP"/>
    </source>
</evidence>
<protein>
    <submittedName>
        <fullName evidence="2">Uncharacterized protein</fullName>
    </submittedName>
</protein>
<reference evidence="3" key="1">
    <citation type="submission" date="2019-06" db="EMBL/GenBank/DDBJ databases">
        <authorList>
            <person name="Broberg M."/>
        </authorList>
    </citation>
    <scope>NUCLEOTIDE SEQUENCE [LARGE SCALE GENOMIC DNA]</scope>
</reference>
<name>A0A9N9U4M1_9HYPO</name>
<reference evidence="2 3" key="2">
    <citation type="submission" date="2021-10" db="EMBL/GenBank/DDBJ databases">
        <authorList>
            <person name="Piombo E."/>
        </authorList>
    </citation>
    <scope>NUCLEOTIDE SEQUENCE [LARGE SCALE GENOMIC DNA]</scope>
</reference>
<dbReference type="AlphaFoldDB" id="A0A9N9U4M1"/>
<feature type="chain" id="PRO_5040432357" evidence="1">
    <location>
        <begin position="20"/>
        <end position="129"/>
    </location>
</feature>
<dbReference type="Proteomes" id="UP000754883">
    <property type="component" value="Unassembled WGS sequence"/>
</dbReference>
<accession>A0A9N9U4M1</accession>
<gene>
    <name evidence="2" type="ORF">CBYS24578_00009048</name>
</gene>
<keyword evidence="1" id="KW-0732">Signal</keyword>
<dbReference type="EMBL" id="CABFNO020001298">
    <property type="protein sequence ID" value="CAG9978012.1"/>
    <property type="molecule type" value="Genomic_DNA"/>
</dbReference>
<organism evidence="2 3">
    <name type="scientific">Clonostachys byssicola</name>
    <dbReference type="NCBI Taxonomy" id="160290"/>
    <lineage>
        <taxon>Eukaryota</taxon>
        <taxon>Fungi</taxon>
        <taxon>Dikarya</taxon>
        <taxon>Ascomycota</taxon>
        <taxon>Pezizomycotina</taxon>
        <taxon>Sordariomycetes</taxon>
        <taxon>Hypocreomycetidae</taxon>
        <taxon>Hypocreales</taxon>
        <taxon>Bionectriaceae</taxon>
        <taxon>Clonostachys</taxon>
    </lineage>
</organism>
<evidence type="ECO:0000313" key="3">
    <source>
        <dbReference type="Proteomes" id="UP000754883"/>
    </source>
</evidence>
<comment type="caution">
    <text evidence="2">The sequence shown here is derived from an EMBL/GenBank/DDBJ whole genome shotgun (WGS) entry which is preliminary data.</text>
</comment>
<keyword evidence="3" id="KW-1185">Reference proteome</keyword>
<proteinExistence type="predicted"/>
<dbReference type="OrthoDB" id="10328845at2759"/>